<keyword evidence="2" id="KW-0813">Transport</keyword>
<dbReference type="AlphaFoldDB" id="A0A4Q1CCI8"/>
<dbReference type="CDD" id="cd03230">
    <property type="entry name" value="ABC_DR_subfamily_A"/>
    <property type="match status" value="1"/>
</dbReference>
<dbReference type="InterPro" id="IPR017871">
    <property type="entry name" value="ABC_transporter-like_CS"/>
</dbReference>
<feature type="domain" description="ABC transporter" evidence="5">
    <location>
        <begin position="9"/>
        <end position="243"/>
    </location>
</feature>
<evidence type="ECO:0000256" key="4">
    <source>
        <dbReference type="ARBA" id="ARBA00022840"/>
    </source>
</evidence>
<dbReference type="SUPFAM" id="SSF52540">
    <property type="entry name" value="P-loop containing nucleoside triphosphate hydrolases"/>
    <property type="match status" value="1"/>
</dbReference>
<keyword evidence="7" id="KW-1185">Reference proteome</keyword>
<dbReference type="InterPro" id="IPR003593">
    <property type="entry name" value="AAA+_ATPase"/>
</dbReference>
<proteinExistence type="inferred from homology"/>
<dbReference type="GO" id="GO:0005524">
    <property type="term" value="F:ATP binding"/>
    <property type="evidence" value="ECO:0007669"/>
    <property type="project" value="UniProtKB-KW"/>
</dbReference>
<evidence type="ECO:0000256" key="3">
    <source>
        <dbReference type="ARBA" id="ARBA00022741"/>
    </source>
</evidence>
<evidence type="ECO:0000256" key="1">
    <source>
        <dbReference type="ARBA" id="ARBA00005417"/>
    </source>
</evidence>
<dbReference type="PROSITE" id="PS00211">
    <property type="entry name" value="ABC_TRANSPORTER_1"/>
    <property type="match status" value="1"/>
</dbReference>
<dbReference type="RefSeq" id="WP_129047999.1">
    <property type="nucleotide sequence ID" value="NZ_SDHX01000001.1"/>
</dbReference>
<dbReference type="InterPro" id="IPR027417">
    <property type="entry name" value="P-loop_NTPase"/>
</dbReference>
<evidence type="ECO:0000313" key="7">
    <source>
        <dbReference type="Proteomes" id="UP000290218"/>
    </source>
</evidence>
<reference evidence="6 7" key="1">
    <citation type="submission" date="2019-01" db="EMBL/GenBank/DDBJ databases">
        <title>Lacunisphaera sp. strain TWA-58.</title>
        <authorList>
            <person name="Chen W.-M."/>
        </authorList>
    </citation>
    <scope>NUCLEOTIDE SEQUENCE [LARGE SCALE GENOMIC DNA]</scope>
    <source>
        <strain evidence="6 7">TWA-58</strain>
    </source>
</reference>
<name>A0A4Q1CCI8_9BACT</name>
<evidence type="ECO:0000259" key="5">
    <source>
        <dbReference type="PROSITE" id="PS50893"/>
    </source>
</evidence>
<sequence>MRSGATWAVELDGFGKTYRAGWGGRTVHAVETLSLRLPAGQVLGLLGPNGSGKSTTLKALAGLLQPSAGSCRIFGEPAGSDAARARIGYLPESVRFATHQTGREFLRYCAGLSSLTDVQAEPRIEAVLAWTGLGDAAGRRIASYSKGMRQRLGLAQAVLHEPQIVLLDEPTSGLDPEGRLAVVRLIRELAAQGRTVVFTSHLLAQAEDVCDRLAMLGKGRLLASGTVGELLGTFERAPVATSRLEKIYLERLHALS</sequence>
<evidence type="ECO:0000256" key="2">
    <source>
        <dbReference type="ARBA" id="ARBA00022448"/>
    </source>
</evidence>
<organism evidence="6 7">
    <name type="scientific">Oleiharenicola lentus</name>
    <dbReference type="NCBI Taxonomy" id="2508720"/>
    <lineage>
        <taxon>Bacteria</taxon>
        <taxon>Pseudomonadati</taxon>
        <taxon>Verrucomicrobiota</taxon>
        <taxon>Opitutia</taxon>
        <taxon>Opitutales</taxon>
        <taxon>Opitutaceae</taxon>
        <taxon>Oleiharenicola</taxon>
    </lineage>
</organism>
<dbReference type="InterPro" id="IPR003439">
    <property type="entry name" value="ABC_transporter-like_ATP-bd"/>
</dbReference>
<dbReference type="Proteomes" id="UP000290218">
    <property type="component" value="Unassembled WGS sequence"/>
</dbReference>
<protein>
    <submittedName>
        <fullName evidence="6">ABC transporter ATP-binding protein</fullName>
    </submittedName>
</protein>
<dbReference type="Pfam" id="PF00005">
    <property type="entry name" value="ABC_tran"/>
    <property type="match status" value="1"/>
</dbReference>
<dbReference type="PANTHER" id="PTHR43335">
    <property type="entry name" value="ABC TRANSPORTER, ATP-BINDING PROTEIN"/>
    <property type="match status" value="1"/>
</dbReference>
<keyword evidence="3" id="KW-0547">Nucleotide-binding</keyword>
<keyword evidence="4 6" id="KW-0067">ATP-binding</keyword>
<dbReference type="PROSITE" id="PS50893">
    <property type="entry name" value="ABC_TRANSPORTER_2"/>
    <property type="match status" value="1"/>
</dbReference>
<accession>A0A4Q1CCI8</accession>
<dbReference type="Gene3D" id="3.40.50.300">
    <property type="entry name" value="P-loop containing nucleotide triphosphate hydrolases"/>
    <property type="match status" value="1"/>
</dbReference>
<comment type="similarity">
    <text evidence="1">Belongs to the ABC transporter superfamily.</text>
</comment>
<gene>
    <name evidence="6" type="ORF">ESB00_12410</name>
</gene>
<dbReference type="SMART" id="SM00382">
    <property type="entry name" value="AAA"/>
    <property type="match status" value="1"/>
</dbReference>
<comment type="caution">
    <text evidence="6">The sequence shown here is derived from an EMBL/GenBank/DDBJ whole genome shotgun (WGS) entry which is preliminary data.</text>
</comment>
<dbReference type="GO" id="GO:0016887">
    <property type="term" value="F:ATP hydrolysis activity"/>
    <property type="evidence" value="ECO:0007669"/>
    <property type="project" value="InterPro"/>
</dbReference>
<dbReference type="EMBL" id="SDHX01000001">
    <property type="protein sequence ID" value="RXK56632.1"/>
    <property type="molecule type" value="Genomic_DNA"/>
</dbReference>
<evidence type="ECO:0000313" key="6">
    <source>
        <dbReference type="EMBL" id="RXK56632.1"/>
    </source>
</evidence>
<dbReference type="OrthoDB" id="9804819at2"/>